<sequence>MSGILDKINNKELINDEVIATDLLVTAKAAVRSYSVAITETASPEIHKVLKKQLNDAIDLHHKVATYMIENEMYHAYDLNEQVNHDLEKADLALEMPSNSK</sequence>
<reference evidence="5" key="1">
    <citation type="submission" date="2016-10" db="EMBL/GenBank/DDBJ databases">
        <authorList>
            <person name="Varghese N."/>
            <person name="Submissions S."/>
        </authorList>
    </citation>
    <scope>NUCLEOTIDE SEQUENCE [LARGE SCALE GENOMIC DNA]</scope>
    <source>
        <strain evidence="5">FP5</strain>
    </source>
</reference>
<dbReference type="OrthoDB" id="1930261at2"/>
<keyword evidence="4" id="KW-0946">Virion</keyword>
<proteinExistence type="inferred from homology"/>
<comment type="similarity">
    <text evidence="3">Belongs to the CotF family.</text>
</comment>
<dbReference type="RefSeq" id="WP_089753345.1">
    <property type="nucleotide sequence ID" value="NZ_FOOG01000034.1"/>
</dbReference>
<dbReference type="EMBL" id="FOOG01000034">
    <property type="protein sequence ID" value="SFG32011.1"/>
    <property type="molecule type" value="Genomic_DNA"/>
</dbReference>
<keyword evidence="1" id="KW-0749">Sporulation</keyword>
<evidence type="ECO:0000256" key="2">
    <source>
        <dbReference type="ARBA" id="ARBA00024325"/>
    </source>
</evidence>
<evidence type="ECO:0000256" key="3">
    <source>
        <dbReference type="ARBA" id="ARBA00024344"/>
    </source>
</evidence>
<dbReference type="GO" id="GO:0030435">
    <property type="term" value="P:sporulation resulting in formation of a cellular spore"/>
    <property type="evidence" value="ECO:0007669"/>
    <property type="project" value="UniProtKB-KW"/>
</dbReference>
<dbReference type="PANTHER" id="PTHR39183">
    <property type="entry name" value="SPORE COAT PROTEIN F-LIKE PROTEIN YHCQ"/>
    <property type="match status" value="1"/>
</dbReference>
<protein>
    <submittedName>
        <fullName evidence="4">Similar to spore coat protein</fullName>
    </submittedName>
</protein>
<keyword evidence="4" id="KW-0167">Capsid protein</keyword>
<dbReference type="AlphaFoldDB" id="A0A1I2R284"/>
<dbReference type="Pfam" id="PF07875">
    <property type="entry name" value="Coat_F"/>
    <property type="match status" value="1"/>
</dbReference>
<dbReference type="InterPro" id="IPR012347">
    <property type="entry name" value="Ferritin-like"/>
</dbReference>
<comment type="subcellular location">
    <subcellularLocation>
        <location evidence="2">Spore coat</location>
    </subcellularLocation>
</comment>
<accession>A0A1I2R284</accession>
<evidence type="ECO:0000313" key="4">
    <source>
        <dbReference type="EMBL" id="SFG32011.1"/>
    </source>
</evidence>
<dbReference type="PANTHER" id="PTHR39183:SF1">
    <property type="entry name" value="SPORE COAT PROTEIN F-LIKE PROTEIN YHCQ"/>
    <property type="match status" value="1"/>
</dbReference>
<dbReference type="Proteomes" id="UP000198897">
    <property type="component" value="Unassembled WGS sequence"/>
</dbReference>
<dbReference type="InterPro" id="IPR012851">
    <property type="entry name" value="Spore_coat_CotF-like"/>
</dbReference>
<name>A0A1I2R284_9BACI</name>
<gene>
    <name evidence="4" type="ORF">SAMN05216353_13430</name>
</gene>
<organism evidence="4 5">
    <name type="scientific">Halobacillus alkaliphilus</name>
    <dbReference type="NCBI Taxonomy" id="396056"/>
    <lineage>
        <taxon>Bacteria</taxon>
        <taxon>Bacillati</taxon>
        <taxon>Bacillota</taxon>
        <taxon>Bacilli</taxon>
        <taxon>Bacillales</taxon>
        <taxon>Bacillaceae</taxon>
        <taxon>Halobacillus</taxon>
    </lineage>
</organism>
<keyword evidence="5" id="KW-1185">Reference proteome</keyword>
<evidence type="ECO:0000313" key="5">
    <source>
        <dbReference type="Proteomes" id="UP000198897"/>
    </source>
</evidence>
<evidence type="ECO:0000256" key="1">
    <source>
        <dbReference type="ARBA" id="ARBA00022969"/>
    </source>
</evidence>
<dbReference type="Gene3D" id="1.20.1260.10">
    <property type="match status" value="1"/>
</dbReference>